<protein>
    <submittedName>
        <fullName evidence="3">Uncharacterized protein</fullName>
    </submittedName>
</protein>
<keyword evidence="1" id="KW-0175">Coiled coil</keyword>
<feature type="region of interest" description="Disordered" evidence="2">
    <location>
        <begin position="54"/>
        <end position="122"/>
    </location>
</feature>
<sequence length="282" mass="31536">MDPTHKSNGVKGWLRKHLRVSRSPPPPPLTSSLSRAARPPLGVIFSTAGIPDPLIEGQNVDGGPAVPPISVGRKTGPTVERPVHVPSTTTNPSSPDPGHPTQTNQNTGDPTEESLEGGYKPQSLRNKVYEGVKSTLRAVVARYIENPKEFEKLLLRVDLLAKTIKSCPSSALFKSLESRFEKMSKDLEIIKRKVEEKMPKDRWRISRVFLSEQDTRELSELTSQIAHLIEETMFEVTIKNGSWTLQIVSEIDWMQGQLNSMFLAYSLRLPKAHSNTQLLRTR</sequence>
<evidence type="ECO:0000256" key="1">
    <source>
        <dbReference type="SAM" id="Coils"/>
    </source>
</evidence>
<evidence type="ECO:0000313" key="3">
    <source>
        <dbReference type="EMBL" id="KAF6759974.1"/>
    </source>
</evidence>
<evidence type="ECO:0000256" key="2">
    <source>
        <dbReference type="SAM" id="MobiDB-lite"/>
    </source>
</evidence>
<dbReference type="EMBL" id="JACGCI010000014">
    <property type="protein sequence ID" value="KAF6759974.1"/>
    <property type="molecule type" value="Genomic_DNA"/>
</dbReference>
<keyword evidence="4" id="KW-1185">Reference proteome</keyword>
<evidence type="ECO:0000313" key="4">
    <source>
        <dbReference type="Proteomes" id="UP000521943"/>
    </source>
</evidence>
<organism evidence="3 4">
    <name type="scientific">Ephemerocybe angulata</name>
    <dbReference type="NCBI Taxonomy" id="980116"/>
    <lineage>
        <taxon>Eukaryota</taxon>
        <taxon>Fungi</taxon>
        <taxon>Dikarya</taxon>
        <taxon>Basidiomycota</taxon>
        <taxon>Agaricomycotina</taxon>
        <taxon>Agaricomycetes</taxon>
        <taxon>Agaricomycetidae</taxon>
        <taxon>Agaricales</taxon>
        <taxon>Agaricineae</taxon>
        <taxon>Psathyrellaceae</taxon>
        <taxon>Ephemerocybe</taxon>
    </lineage>
</organism>
<proteinExistence type="predicted"/>
<name>A0A8H6I8S7_9AGAR</name>
<feature type="coiled-coil region" evidence="1">
    <location>
        <begin position="173"/>
        <end position="231"/>
    </location>
</feature>
<dbReference type="Proteomes" id="UP000521943">
    <property type="component" value="Unassembled WGS sequence"/>
</dbReference>
<feature type="compositionally biased region" description="Polar residues" evidence="2">
    <location>
        <begin position="100"/>
        <end position="109"/>
    </location>
</feature>
<accession>A0A8H6I8S7</accession>
<reference evidence="3 4" key="1">
    <citation type="submission" date="2020-07" db="EMBL/GenBank/DDBJ databases">
        <title>Comparative genomics of pyrophilous fungi reveals a link between fire events and developmental genes.</title>
        <authorList>
            <consortium name="DOE Joint Genome Institute"/>
            <person name="Steindorff A.S."/>
            <person name="Carver A."/>
            <person name="Calhoun S."/>
            <person name="Stillman K."/>
            <person name="Liu H."/>
            <person name="Lipzen A."/>
            <person name="Pangilinan J."/>
            <person name="Labutti K."/>
            <person name="Bruns T.D."/>
            <person name="Grigoriev I.V."/>
        </authorList>
    </citation>
    <scope>NUCLEOTIDE SEQUENCE [LARGE SCALE GENOMIC DNA]</scope>
    <source>
        <strain evidence="3 4">CBS 144469</strain>
    </source>
</reference>
<gene>
    <name evidence="3" type="ORF">DFP72DRAFT_1099271</name>
</gene>
<comment type="caution">
    <text evidence="3">The sequence shown here is derived from an EMBL/GenBank/DDBJ whole genome shotgun (WGS) entry which is preliminary data.</text>
</comment>
<feature type="region of interest" description="Disordered" evidence="2">
    <location>
        <begin position="1"/>
        <end position="37"/>
    </location>
</feature>
<dbReference type="AlphaFoldDB" id="A0A8H6I8S7"/>